<dbReference type="HAMAP" id="MF_00484">
    <property type="entry name" value="Glycogen_synth"/>
    <property type="match status" value="1"/>
</dbReference>
<dbReference type="AlphaFoldDB" id="I0INE3"/>
<dbReference type="GO" id="GO:0009011">
    <property type="term" value="F:alpha-1,4-glucan glucosyltransferase (ADP-glucose donor) activity"/>
    <property type="evidence" value="ECO:0007669"/>
    <property type="project" value="UniProtKB-UniRule"/>
</dbReference>
<dbReference type="EMBL" id="AP012342">
    <property type="protein sequence ID" value="BAM06792.1"/>
    <property type="molecule type" value="Genomic_DNA"/>
</dbReference>
<dbReference type="EC" id="2.4.1.21" evidence="8"/>
<dbReference type="NCBIfam" id="TIGR02095">
    <property type="entry name" value="glgA"/>
    <property type="match status" value="1"/>
</dbReference>
<dbReference type="CDD" id="cd03791">
    <property type="entry name" value="GT5_Glycogen_synthase_DULL1-like"/>
    <property type="match status" value="1"/>
</dbReference>
<feature type="domain" description="Glycosyl transferase family 1" evidence="9">
    <location>
        <begin position="323"/>
        <end position="476"/>
    </location>
</feature>
<dbReference type="UniPathway" id="UPA00164"/>
<name>I0INE3_LEPFC</name>
<dbReference type="Proteomes" id="UP000007382">
    <property type="component" value="Chromosome"/>
</dbReference>
<sequence>MEIMEKKLPRESLENVQKIPFVDTPGSLLFLTSEISPFMKTGGLGDYSQALPPALLRSMADGGDVRIFCPGFLGAETDPRLTPVGGPLTFETPWGEKTLRVFRAADQKESAGSCPSGPILDFLLVDDLFDRKGLYGEAGQDYPDNFIRYFSWSLAVFVWMGETGFLPDVVHGNDWQTGMFFPLLRLKSIEDSSLSSIRTVFTIHNLAFKGLFPFDLFFLTGFPASWGGFDGLEYYGDLSMIKGGIVFSDYVTTVSPTYRNEVLSEPLGAGLSGALKYRGERFLGVLNGIDDDVWNPLTDPMIEHPFSRTDLSGKEINRHSLIRKGNFSSADAPVIGCVTRMTSQKGIDLLLLALDQWLSGQAKPFSFFLLGTGDPVLEKKALELEAKYRGKVHVVIGFDEGLSHQIYAGSDFFMMPSRYEPCGLAQMYAMRYGTIPLVFPTGGLRDTVSDGVDGLWMSSLSEEGVIDVLDRALDLYQDKKTFFSYRSHSMDKQNGWEERTGEYLRIYAGVLPSAPEIRQGLLMARMALKM</sequence>
<comment type="catalytic activity">
    <reaction evidence="1 8">
        <text>[(1-&gt;4)-alpha-D-glucosyl](n) + ADP-alpha-D-glucose = [(1-&gt;4)-alpha-D-glucosyl](n+1) + ADP + H(+)</text>
        <dbReference type="Rhea" id="RHEA:18189"/>
        <dbReference type="Rhea" id="RHEA-COMP:9584"/>
        <dbReference type="Rhea" id="RHEA-COMP:9587"/>
        <dbReference type="ChEBI" id="CHEBI:15378"/>
        <dbReference type="ChEBI" id="CHEBI:15444"/>
        <dbReference type="ChEBI" id="CHEBI:57498"/>
        <dbReference type="ChEBI" id="CHEBI:456216"/>
        <dbReference type="EC" id="2.4.1.21"/>
    </reaction>
</comment>
<dbReference type="HOGENOM" id="CLU_009583_18_5_0"/>
<feature type="domain" description="Starch synthase catalytic" evidence="10">
    <location>
        <begin position="29"/>
        <end position="276"/>
    </location>
</feature>
<dbReference type="InterPro" id="IPR001296">
    <property type="entry name" value="Glyco_trans_1"/>
</dbReference>
<dbReference type="InterPro" id="IPR013534">
    <property type="entry name" value="Starch_synth_cat_dom"/>
</dbReference>
<keyword evidence="12" id="KW-1185">Reference proteome</keyword>
<keyword evidence="5 8" id="KW-0328">Glycosyltransferase</keyword>
<evidence type="ECO:0000256" key="1">
    <source>
        <dbReference type="ARBA" id="ARBA00001478"/>
    </source>
</evidence>
<dbReference type="GO" id="GO:0004373">
    <property type="term" value="F:alpha-1,4-glucan glucosyltransferase (UDP-glucose donor) activity"/>
    <property type="evidence" value="ECO:0007669"/>
    <property type="project" value="InterPro"/>
</dbReference>
<evidence type="ECO:0000256" key="4">
    <source>
        <dbReference type="ARBA" id="ARBA00010281"/>
    </source>
</evidence>
<keyword evidence="7 8" id="KW-0320">Glycogen biosynthesis</keyword>
<evidence type="ECO:0000313" key="11">
    <source>
        <dbReference type="EMBL" id="BAM06792.1"/>
    </source>
</evidence>
<dbReference type="Pfam" id="PF08323">
    <property type="entry name" value="Glyco_transf_5"/>
    <property type="match status" value="1"/>
</dbReference>
<comment type="pathway">
    <text evidence="3 8">Glycan biosynthesis; glycogen biosynthesis.</text>
</comment>
<dbReference type="PANTHER" id="PTHR45825">
    <property type="entry name" value="GRANULE-BOUND STARCH SYNTHASE 1, CHLOROPLASTIC/AMYLOPLASTIC"/>
    <property type="match status" value="1"/>
</dbReference>
<organism evidence="11 12">
    <name type="scientific">Leptospirillum ferrooxidans (strain C2-3)</name>
    <dbReference type="NCBI Taxonomy" id="1162668"/>
    <lineage>
        <taxon>Bacteria</taxon>
        <taxon>Pseudomonadati</taxon>
        <taxon>Nitrospirota</taxon>
        <taxon>Nitrospiria</taxon>
        <taxon>Nitrospirales</taxon>
        <taxon>Nitrospiraceae</taxon>
        <taxon>Leptospirillum</taxon>
    </lineage>
</organism>
<dbReference type="PANTHER" id="PTHR45825:SF11">
    <property type="entry name" value="ALPHA AMYLASE DOMAIN-CONTAINING PROTEIN"/>
    <property type="match status" value="1"/>
</dbReference>
<evidence type="ECO:0000256" key="2">
    <source>
        <dbReference type="ARBA" id="ARBA00002764"/>
    </source>
</evidence>
<gene>
    <name evidence="8" type="primary">glgA</name>
    <name evidence="11" type="ordered locus">LFE_1099</name>
</gene>
<evidence type="ECO:0000256" key="6">
    <source>
        <dbReference type="ARBA" id="ARBA00022679"/>
    </source>
</evidence>
<evidence type="ECO:0000259" key="10">
    <source>
        <dbReference type="Pfam" id="PF08323"/>
    </source>
</evidence>
<dbReference type="Pfam" id="PF00534">
    <property type="entry name" value="Glycos_transf_1"/>
    <property type="match status" value="1"/>
</dbReference>
<evidence type="ECO:0000256" key="8">
    <source>
        <dbReference type="HAMAP-Rule" id="MF_00484"/>
    </source>
</evidence>
<comment type="similarity">
    <text evidence="4 8">Belongs to the glycosyltransferase 1 family. Bacterial/plant glycogen synthase subfamily.</text>
</comment>
<dbReference type="KEGG" id="lfc:LFE_1099"/>
<dbReference type="eggNOG" id="COG0297">
    <property type="taxonomic scope" value="Bacteria"/>
</dbReference>
<evidence type="ECO:0000259" key="9">
    <source>
        <dbReference type="Pfam" id="PF00534"/>
    </source>
</evidence>
<dbReference type="GO" id="GO:0005978">
    <property type="term" value="P:glycogen biosynthetic process"/>
    <property type="evidence" value="ECO:0007669"/>
    <property type="project" value="UniProtKB-UniRule"/>
</dbReference>
<dbReference type="Gene3D" id="3.40.50.2000">
    <property type="entry name" value="Glycogen Phosphorylase B"/>
    <property type="match status" value="2"/>
</dbReference>
<proteinExistence type="inferred from homology"/>
<reference evidence="12" key="2">
    <citation type="submission" date="2012-03" db="EMBL/GenBank/DDBJ databases">
        <title>The complete genome sequence of the pioneer microbe on fresh volcanic deposit, Leptospirillum ferrooxidans strain C2-3.</title>
        <authorList>
            <person name="Fujimura R."/>
            <person name="Sato Y."/>
            <person name="Nishizawa T."/>
            <person name="Nanba K."/>
            <person name="Oshima K."/>
            <person name="Hattori M."/>
            <person name="Kamijo T."/>
            <person name="Ohta H."/>
        </authorList>
    </citation>
    <scope>NUCLEOTIDE SEQUENCE [LARGE SCALE GENOMIC DNA]</scope>
    <source>
        <strain evidence="12">C2-3</strain>
    </source>
</reference>
<dbReference type="SUPFAM" id="SSF53756">
    <property type="entry name" value="UDP-Glycosyltransferase/glycogen phosphorylase"/>
    <property type="match status" value="1"/>
</dbReference>
<dbReference type="STRING" id="1162668.LFE_1099"/>
<protein>
    <recommendedName>
        <fullName evidence="8">Glycogen synthase</fullName>
        <ecNumber evidence="8">2.4.1.21</ecNumber>
    </recommendedName>
    <alternativeName>
        <fullName evidence="8">Starch [bacterial glycogen] synthase</fullName>
    </alternativeName>
</protein>
<reference evidence="11 12" key="1">
    <citation type="journal article" date="2012" name="J. Bacteriol.">
        <title>Complete Genome Sequence of Leptospirillum ferrooxidans Strain C2-3, Isolated from a Fresh Volcanic Ash Deposit on the Island of Miyake, Japan.</title>
        <authorList>
            <person name="Fujimura R."/>
            <person name="Sato Y."/>
            <person name="Nishizawa T."/>
            <person name="Oshima K."/>
            <person name="Kim S.-W."/>
            <person name="Hattori M."/>
            <person name="Kamijo T."/>
            <person name="Ohta H."/>
        </authorList>
    </citation>
    <scope>NUCLEOTIDE SEQUENCE [LARGE SCALE GENOMIC DNA]</scope>
    <source>
        <strain evidence="11 12">C2-3</strain>
    </source>
</reference>
<comment type="function">
    <text evidence="2 8">Synthesizes alpha-1,4-glucan chains using ADP-glucose.</text>
</comment>
<dbReference type="InterPro" id="IPR011835">
    <property type="entry name" value="GS/SS"/>
</dbReference>
<evidence type="ECO:0000256" key="7">
    <source>
        <dbReference type="ARBA" id="ARBA00023056"/>
    </source>
</evidence>
<evidence type="ECO:0000256" key="3">
    <source>
        <dbReference type="ARBA" id="ARBA00004964"/>
    </source>
</evidence>
<keyword evidence="6 8" id="KW-0808">Transferase</keyword>
<accession>I0INE3</accession>
<feature type="binding site" evidence="8">
    <location>
        <position position="40"/>
    </location>
    <ligand>
        <name>ADP-alpha-D-glucose</name>
        <dbReference type="ChEBI" id="CHEBI:57498"/>
    </ligand>
</feature>
<evidence type="ECO:0000313" key="12">
    <source>
        <dbReference type="Proteomes" id="UP000007382"/>
    </source>
</evidence>
<dbReference type="PATRIC" id="fig|1162668.3.peg.1275"/>
<evidence type="ECO:0000256" key="5">
    <source>
        <dbReference type="ARBA" id="ARBA00022676"/>
    </source>
</evidence>